<dbReference type="OrthoDB" id="8659436at2"/>
<dbReference type="Proteomes" id="UP000237350">
    <property type="component" value="Unassembled WGS sequence"/>
</dbReference>
<name>A0A2S4JG32_9SPIO</name>
<evidence type="ECO:0000313" key="2">
    <source>
        <dbReference type="Proteomes" id="UP000237350"/>
    </source>
</evidence>
<dbReference type="EMBL" id="LPWH01000122">
    <property type="protein sequence ID" value="POQ98449.1"/>
    <property type="molecule type" value="Genomic_DNA"/>
</dbReference>
<keyword evidence="2" id="KW-1185">Reference proteome</keyword>
<dbReference type="RefSeq" id="WP_103681051.1">
    <property type="nucleotide sequence ID" value="NZ_LPWH01000122.1"/>
</dbReference>
<evidence type="ECO:0000313" key="1">
    <source>
        <dbReference type="EMBL" id="POQ98449.1"/>
    </source>
</evidence>
<organism evidence="1 2">
    <name type="scientific">Alkalispirochaeta sphaeroplastigenens</name>
    <dbReference type="NCBI Taxonomy" id="1187066"/>
    <lineage>
        <taxon>Bacteria</taxon>
        <taxon>Pseudomonadati</taxon>
        <taxon>Spirochaetota</taxon>
        <taxon>Spirochaetia</taxon>
        <taxon>Spirochaetales</taxon>
        <taxon>Spirochaetaceae</taxon>
        <taxon>Alkalispirochaeta</taxon>
    </lineage>
</organism>
<sequence length="128" mass="13846">MAHISVDKTPRGFRIILGGDISLRDAAGIFAEFHEVLKQTGRDETILVDTGSVTAAGLPFVQILIILQREAFVRGVAVDFISLMSPAVHEAIIDLGCHQYFPELFAGRDVPPEEDLLSLCGISREGGV</sequence>
<proteinExistence type="predicted"/>
<protein>
    <recommendedName>
        <fullName evidence="3">STAS domain-containing protein</fullName>
    </recommendedName>
</protein>
<reference evidence="2" key="1">
    <citation type="submission" date="2015-12" db="EMBL/GenBank/DDBJ databases">
        <authorList>
            <person name="Lodha T.D."/>
            <person name="Chintalapati S."/>
            <person name="Chintalapati V.R."/>
            <person name="Sravanthi T."/>
        </authorList>
    </citation>
    <scope>NUCLEOTIDE SEQUENCE [LARGE SCALE GENOMIC DNA]</scope>
    <source>
        <strain evidence="2">JC133</strain>
    </source>
</reference>
<gene>
    <name evidence="1" type="ORF">AU468_12710</name>
</gene>
<accession>A0A2S4JG32</accession>
<dbReference type="AlphaFoldDB" id="A0A2S4JG32"/>
<comment type="caution">
    <text evidence="1">The sequence shown here is derived from an EMBL/GenBank/DDBJ whole genome shotgun (WGS) entry which is preliminary data.</text>
</comment>
<evidence type="ECO:0008006" key="3">
    <source>
        <dbReference type="Google" id="ProtNLM"/>
    </source>
</evidence>